<name>A0ACB8DTV3_DERSI</name>
<evidence type="ECO:0000313" key="1">
    <source>
        <dbReference type="EMBL" id="KAH7977830.1"/>
    </source>
</evidence>
<comment type="caution">
    <text evidence="1">The sequence shown here is derived from an EMBL/GenBank/DDBJ whole genome shotgun (WGS) entry which is preliminary data.</text>
</comment>
<dbReference type="EMBL" id="CM023470">
    <property type="protein sequence ID" value="KAH7977830.1"/>
    <property type="molecule type" value="Genomic_DNA"/>
</dbReference>
<evidence type="ECO:0000313" key="2">
    <source>
        <dbReference type="Proteomes" id="UP000821865"/>
    </source>
</evidence>
<keyword evidence="2" id="KW-1185">Reference proteome</keyword>
<accession>A0ACB8DTV3</accession>
<protein>
    <submittedName>
        <fullName evidence="1">Uncharacterized protein</fullName>
    </submittedName>
</protein>
<proteinExistence type="predicted"/>
<sequence length="114" mass="12988">MSDGKTDKRARHSALERCRRDRITSSFSSLRDAVPSLQGEKATRSQILKKAADYIESMLSKNNDNQRDIQKLWAQNKLLEEKIRMREEAKMAACSRERSGWALHKAAAAPKQGE</sequence>
<gene>
    <name evidence="1" type="ORF">HPB49_003707</name>
</gene>
<reference evidence="1" key="1">
    <citation type="submission" date="2020-05" db="EMBL/GenBank/DDBJ databases">
        <title>Large-scale comparative analyses of tick genomes elucidate their genetic diversity and vector capacities.</title>
        <authorList>
            <person name="Jia N."/>
            <person name="Wang J."/>
            <person name="Shi W."/>
            <person name="Du L."/>
            <person name="Sun Y."/>
            <person name="Zhan W."/>
            <person name="Jiang J."/>
            <person name="Wang Q."/>
            <person name="Zhang B."/>
            <person name="Ji P."/>
            <person name="Sakyi L.B."/>
            <person name="Cui X."/>
            <person name="Yuan T."/>
            <person name="Jiang B."/>
            <person name="Yang W."/>
            <person name="Lam T.T.-Y."/>
            <person name="Chang Q."/>
            <person name="Ding S."/>
            <person name="Wang X."/>
            <person name="Zhu J."/>
            <person name="Ruan X."/>
            <person name="Zhao L."/>
            <person name="Wei J."/>
            <person name="Que T."/>
            <person name="Du C."/>
            <person name="Cheng J."/>
            <person name="Dai P."/>
            <person name="Han X."/>
            <person name="Huang E."/>
            <person name="Gao Y."/>
            <person name="Liu J."/>
            <person name="Shao H."/>
            <person name="Ye R."/>
            <person name="Li L."/>
            <person name="Wei W."/>
            <person name="Wang X."/>
            <person name="Wang C."/>
            <person name="Yang T."/>
            <person name="Huo Q."/>
            <person name="Li W."/>
            <person name="Guo W."/>
            <person name="Chen H."/>
            <person name="Zhou L."/>
            <person name="Ni X."/>
            <person name="Tian J."/>
            <person name="Zhou Y."/>
            <person name="Sheng Y."/>
            <person name="Liu T."/>
            <person name="Pan Y."/>
            <person name="Xia L."/>
            <person name="Li J."/>
            <person name="Zhao F."/>
            <person name="Cao W."/>
        </authorList>
    </citation>
    <scope>NUCLEOTIDE SEQUENCE</scope>
    <source>
        <strain evidence="1">Dsil-2018</strain>
    </source>
</reference>
<organism evidence="1 2">
    <name type="scientific">Dermacentor silvarum</name>
    <name type="common">Tick</name>
    <dbReference type="NCBI Taxonomy" id="543639"/>
    <lineage>
        <taxon>Eukaryota</taxon>
        <taxon>Metazoa</taxon>
        <taxon>Ecdysozoa</taxon>
        <taxon>Arthropoda</taxon>
        <taxon>Chelicerata</taxon>
        <taxon>Arachnida</taxon>
        <taxon>Acari</taxon>
        <taxon>Parasitiformes</taxon>
        <taxon>Ixodida</taxon>
        <taxon>Ixodoidea</taxon>
        <taxon>Ixodidae</taxon>
        <taxon>Rhipicephalinae</taxon>
        <taxon>Dermacentor</taxon>
    </lineage>
</organism>
<dbReference type="Proteomes" id="UP000821865">
    <property type="component" value="Chromosome 1"/>
</dbReference>